<dbReference type="Gene3D" id="3.40.50.150">
    <property type="entry name" value="Vaccinia Virus protein VP39"/>
    <property type="match status" value="1"/>
</dbReference>
<proteinExistence type="predicted"/>
<evidence type="ECO:0008006" key="3">
    <source>
        <dbReference type="Google" id="ProtNLM"/>
    </source>
</evidence>
<comment type="caution">
    <text evidence="1">The sequence shown here is derived from an EMBL/GenBank/DDBJ whole genome shotgun (WGS) entry which is preliminary data.</text>
</comment>
<accession>A0A255Z7Q5</accession>
<dbReference type="PANTHER" id="PTHR40036">
    <property type="entry name" value="MACROCIN O-METHYLTRANSFERASE"/>
    <property type="match status" value="1"/>
</dbReference>
<organism evidence="1 2">
    <name type="scientific">Niveispirillum lacus</name>
    <dbReference type="NCBI Taxonomy" id="1981099"/>
    <lineage>
        <taxon>Bacteria</taxon>
        <taxon>Pseudomonadati</taxon>
        <taxon>Pseudomonadota</taxon>
        <taxon>Alphaproteobacteria</taxon>
        <taxon>Rhodospirillales</taxon>
        <taxon>Azospirillaceae</taxon>
        <taxon>Niveispirillum</taxon>
    </lineage>
</organism>
<dbReference type="Pfam" id="PF05711">
    <property type="entry name" value="TylF"/>
    <property type="match status" value="1"/>
</dbReference>
<dbReference type="AlphaFoldDB" id="A0A255Z7Q5"/>
<dbReference type="RefSeq" id="WP_094453489.1">
    <property type="nucleotide sequence ID" value="NZ_NOXU01000019.1"/>
</dbReference>
<dbReference type="OrthoDB" id="9811332at2"/>
<sequence length="262" mass="29215">MPVDASGDRYLTLLMQVLTDYVNISVHDGSEFVRPEYAGLDLNDLAVRRAIRAEGGDWPQRAYSMSGLKRLANMRYCIEAVVADGVPGDVVETGVWRGGACIFSKAVLDVLGAQDRWVWLADSFQGLPPPDFERYPGEFAADLSTIDYLKAGRRVVEENFRRFGLLDGRVRFIEGWFRDTLPTAPVRSIAVLRLDGDLYESTIVALDSLYDRVPPGGFIVIDDFGAVPACADAVRDFRQRRGITDPIVEIDWTGVYWRKGSA</sequence>
<dbReference type="PANTHER" id="PTHR40036:SF1">
    <property type="entry name" value="MACROCIN O-METHYLTRANSFERASE"/>
    <property type="match status" value="1"/>
</dbReference>
<dbReference type="InterPro" id="IPR008884">
    <property type="entry name" value="TylF_MeTrfase"/>
</dbReference>
<evidence type="ECO:0000313" key="2">
    <source>
        <dbReference type="Proteomes" id="UP000216998"/>
    </source>
</evidence>
<keyword evidence="2" id="KW-1185">Reference proteome</keyword>
<reference evidence="1 2" key="1">
    <citation type="submission" date="2017-07" db="EMBL/GenBank/DDBJ databases">
        <title>Niveispirillum cyanobacteriorum sp. nov., isolated from cyanobacterial aggregates in a eutrophic lake.</title>
        <authorList>
            <person name="Cai H."/>
        </authorList>
    </citation>
    <scope>NUCLEOTIDE SEQUENCE [LARGE SCALE GENOMIC DNA]</scope>
    <source>
        <strain evidence="2">TH1-14</strain>
    </source>
</reference>
<evidence type="ECO:0000313" key="1">
    <source>
        <dbReference type="EMBL" id="OYQ36915.1"/>
    </source>
</evidence>
<name>A0A255Z7Q5_9PROT</name>
<dbReference type="InterPro" id="IPR029063">
    <property type="entry name" value="SAM-dependent_MTases_sf"/>
</dbReference>
<protein>
    <recommendedName>
        <fullName evidence="3">Macrocin O-methyltransferase</fullName>
    </recommendedName>
</protein>
<dbReference type="SUPFAM" id="SSF53335">
    <property type="entry name" value="S-adenosyl-L-methionine-dependent methyltransferases"/>
    <property type="match status" value="1"/>
</dbReference>
<gene>
    <name evidence="1" type="ORF">CHU95_02705</name>
</gene>
<dbReference type="Proteomes" id="UP000216998">
    <property type="component" value="Unassembled WGS sequence"/>
</dbReference>
<dbReference type="EMBL" id="NOXU01000019">
    <property type="protein sequence ID" value="OYQ36915.1"/>
    <property type="molecule type" value="Genomic_DNA"/>
</dbReference>